<dbReference type="EMBL" id="MH059636">
    <property type="protein sequence ID" value="AWD90526.1"/>
    <property type="molecule type" value="Genomic_DNA"/>
</dbReference>
<evidence type="ECO:0000313" key="1">
    <source>
        <dbReference type="EMBL" id="AWD90526.1"/>
    </source>
</evidence>
<keyword evidence="2" id="KW-1185">Reference proteome</keyword>
<dbReference type="GeneID" id="65112668"/>
<sequence>MNVLCVSKRETRKVIHTLKTGDSVNFSYNTAQGEKTTIIKVTRIVANSTSIVISGSNAEADFILDIENQRYTRISNSDYTVGTTHPIKFKDDYISLNRGSSPWNFDCIDIKKNVEVCLPVIAGDTLRKDGCDYQVLAVAGDGKVFVQRELQYGGFKSQVIDPKDESGYTAFGLVSKLKSEIK</sequence>
<organism evidence="1 2">
    <name type="scientific">Erwinia phage Cronus</name>
    <dbReference type="NCBI Taxonomy" id="2163633"/>
    <lineage>
        <taxon>Viruses</taxon>
        <taxon>Duplodnaviria</taxon>
        <taxon>Heunggongvirae</taxon>
        <taxon>Uroviricota</taxon>
        <taxon>Caudoviricetes</taxon>
        <taxon>Pantevenvirales</taxon>
        <taxon>Straboviridae</taxon>
        <taxon>Tevenvirinae</taxon>
        <taxon>Risoevirus</taxon>
        <taxon>Risoevirus cronus</taxon>
        <taxon>Roskildevirus cronus</taxon>
    </lineage>
</organism>
<evidence type="ECO:0000313" key="2">
    <source>
        <dbReference type="Proteomes" id="UP000246316"/>
    </source>
</evidence>
<name>A0A2S1GMC0_9CAUD</name>
<protein>
    <submittedName>
        <fullName evidence="1">Uncharacterized protein</fullName>
    </submittedName>
</protein>
<accession>A0A2S1GMC0</accession>
<dbReference type="KEGG" id="vg:65112668"/>
<dbReference type="RefSeq" id="YP_010095034.1">
    <property type="nucleotide sequence ID" value="NC_055743.1"/>
</dbReference>
<reference evidence="1" key="1">
    <citation type="submission" date="2018-03" db="EMBL/GenBank/DDBJ databases">
        <title>Phage therapy in agriculture - a green tech approach to combat plant pathogenic bacteria.</title>
        <authorList>
            <person name="Carstens A.B."/>
            <person name="Djurhuus A.M."/>
            <person name="Hansen L.H."/>
        </authorList>
    </citation>
    <scope>NUCLEOTIDE SEQUENCE [LARGE SCALE GENOMIC DNA]</scope>
</reference>
<proteinExistence type="predicted"/>
<dbReference type="Proteomes" id="UP000246316">
    <property type="component" value="Segment"/>
</dbReference>